<dbReference type="GO" id="GO:0003755">
    <property type="term" value="F:peptidyl-prolyl cis-trans isomerase activity"/>
    <property type="evidence" value="ECO:0007669"/>
    <property type="project" value="UniProtKB-UniRule"/>
</dbReference>
<evidence type="ECO:0000256" key="3">
    <source>
        <dbReference type="ARBA" id="ARBA00013194"/>
    </source>
</evidence>
<dbReference type="FunFam" id="3.10.50.40:FF:000001">
    <property type="entry name" value="Trigger factor"/>
    <property type="match status" value="1"/>
</dbReference>
<dbReference type="GO" id="GO:0005737">
    <property type="term" value="C:cytoplasm"/>
    <property type="evidence" value="ECO:0007669"/>
    <property type="project" value="UniProtKB-SubCell"/>
</dbReference>
<comment type="function">
    <text evidence="11">Involved in protein export. Acts as a chaperone by maintaining the newly synthesized protein in an open conformation. Functions as a peptidyl-prolyl cis-trans isomerase.</text>
</comment>
<evidence type="ECO:0000256" key="4">
    <source>
        <dbReference type="ARBA" id="ARBA00016902"/>
    </source>
</evidence>
<keyword evidence="9 11" id="KW-0131">Cell cycle</keyword>
<dbReference type="NCBIfam" id="TIGR00115">
    <property type="entry name" value="tig"/>
    <property type="match status" value="1"/>
</dbReference>
<dbReference type="Pfam" id="PF05698">
    <property type="entry name" value="Trigger_C"/>
    <property type="match status" value="1"/>
</dbReference>
<dbReference type="PROSITE" id="PS50059">
    <property type="entry name" value="FKBP_PPIASE"/>
    <property type="match status" value="1"/>
</dbReference>
<dbReference type="GO" id="GO:0051083">
    <property type="term" value="P:'de novo' cotranslational protein folding"/>
    <property type="evidence" value="ECO:0007669"/>
    <property type="project" value="TreeGrafter"/>
</dbReference>
<dbReference type="Gene3D" id="1.10.3120.10">
    <property type="entry name" value="Trigger factor, C-terminal domain"/>
    <property type="match status" value="1"/>
</dbReference>
<dbReference type="GO" id="GO:0043022">
    <property type="term" value="F:ribosome binding"/>
    <property type="evidence" value="ECO:0007669"/>
    <property type="project" value="TreeGrafter"/>
</dbReference>
<dbReference type="RefSeq" id="WP_145024430.1">
    <property type="nucleotide sequence ID" value="NZ_VLLN01000022.1"/>
</dbReference>
<organism evidence="15 16">
    <name type="scientific">Geobacter argillaceus</name>
    <dbReference type="NCBI Taxonomy" id="345631"/>
    <lineage>
        <taxon>Bacteria</taxon>
        <taxon>Pseudomonadati</taxon>
        <taxon>Thermodesulfobacteriota</taxon>
        <taxon>Desulfuromonadia</taxon>
        <taxon>Geobacterales</taxon>
        <taxon>Geobacteraceae</taxon>
        <taxon>Geobacter</taxon>
    </lineage>
</organism>
<dbReference type="SUPFAM" id="SSF102735">
    <property type="entry name" value="Trigger factor ribosome-binding domain"/>
    <property type="match status" value="1"/>
</dbReference>
<evidence type="ECO:0000256" key="12">
    <source>
        <dbReference type="PROSITE-ProRule" id="PRU00277"/>
    </source>
</evidence>
<comment type="similarity">
    <text evidence="2 11 13">Belongs to the FKBP-type PPIase family. Tig subfamily.</text>
</comment>
<sequence length="437" mass="50257">MQVNVEELSSIKKRLNFEIPADRVSAEIEKVFENIRKRTAIKGFRKGKAPKDLVEKNFREQMEGDVVKNLFNDAYFKYLQENKIYPVAYPDVDTDQIIAGQPFKFSATIETYPEVTVEQFEGLEITRERLAVTDEMVDKRIAEVQENMAQLKPLDTERPAELKDFATIDFVGYLDGTPFENGAAENHQLQLGSGNFIPGFEEQVVGMAVNEEKEIVVTFPEEYHSKDLAGKEVTFKVTLKDIKVKEVPALDDEFAREVGEFETMTQLRDKVYEVFLKQEQDRIEADVRDRLIKALIEKNDFEIPQSFVDKQLDNMLENSKQRLAAQRMSLEMMGMNEELYRIQFRSVAESQVKGSLLLDALADKQGITTDEAEIDAKLREISGGNEQTYERMSTFYKTNKQAMDNLTHQLREDKALELLKGAAVVTEVDRQEPRKEE</sequence>
<evidence type="ECO:0000256" key="10">
    <source>
        <dbReference type="ARBA" id="ARBA00029986"/>
    </source>
</evidence>
<dbReference type="Pfam" id="PF05697">
    <property type="entry name" value="Trigger_N"/>
    <property type="match status" value="1"/>
</dbReference>
<reference evidence="15 16" key="1">
    <citation type="submission" date="2019-07" db="EMBL/GenBank/DDBJ databases">
        <title>Genomic Encyclopedia of Archaeal and Bacterial Type Strains, Phase II (KMG-II): from individual species to whole genera.</title>
        <authorList>
            <person name="Goeker M."/>
        </authorList>
    </citation>
    <scope>NUCLEOTIDE SEQUENCE [LARGE SCALE GENOMIC DNA]</scope>
    <source>
        <strain evidence="15 16">ATCC BAA-1139</strain>
    </source>
</reference>
<keyword evidence="8 11" id="KW-0413">Isomerase</keyword>
<dbReference type="GO" id="GO:0015031">
    <property type="term" value="P:protein transport"/>
    <property type="evidence" value="ECO:0007669"/>
    <property type="project" value="UniProtKB-UniRule"/>
</dbReference>
<dbReference type="InterPro" id="IPR001179">
    <property type="entry name" value="PPIase_FKBP_dom"/>
</dbReference>
<dbReference type="InterPro" id="IPR005215">
    <property type="entry name" value="Trig_fac"/>
</dbReference>
<dbReference type="SUPFAM" id="SSF54534">
    <property type="entry name" value="FKBP-like"/>
    <property type="match status" value="1"/>
</dbReference>
<comment type="catalytic activity">
    <reaction evidence="1 11 12">
        <text>[protein]-peptidylproline (omega=180) = [protein]-peptidylproline (omega=0)</text>
        <dbReference type="Rhea" id="RHEA:16237"/>
        <dbReference type="Rhea" id="RHEA-COMP:10747"/>
        <dbReference type="Rhea" id="RHEA-COMP:10748"/>
        <dbReference type="ChEBI" id="CHEBI:83833"/>
        <dbReference type="ChEBI" id="CHEBI:83834"/>
        <dbReference type="EC" id="5.2.1.8"/>
    </reaction>
</comment>
<keyword evidence="11" id="KW-0963">Cytoplasm</keyword>
<dbReference type="PANTHER" id="PTHR30560">
    <property type="entry name" value="TRIGGER FACTOR CHAPERONE AND PEPTIDYL-PROLYL CIS/TRANS ISOMERASE"/>
    <property type="match status" value="1"/>
</dbReference>
<keyword evidence="6 11" id="KW-0697">Rotamase</keyword>
<dbReference type="InterPro" id="IPR046357">
    <property type="entry name" value="PPIase_dom_sf"/>
</dbReference>
<evidence type="ECO:0000256" key="1">
    <source>
        <dbReference type="ARBA" id="ARBA00000971"/>
    </source>
</evidence>
<evidence type="ECO:0000256" key="13">
    <source>
        <dbReference type="RuleBase" id="RU003914"/>
    </source>
</evidence>
<dbReference type="AlphaFoldDB" id="A0A562VHF3"/>
<name>A0A562VHF3_9BACT</name>
<dbReference type="Pfam" id="PF00254">
    <property type="entry name" value="FKBP_C"/>
    <property type="match status" value="1"/>
</dbReference>
<dbReference type="PIRSF" id="PIRSF003095">
    <property type="entry name" value="Trigger_factor"/>
    <property type="match status" value="1"/>
</dbReference>
<proteinExistence type="inferred from homology"/>
<dbReference type="HAMAP" id="MF_00303">
    <property type="entry name" value="Trigger_factor_Tig"/>
    <property type="match status" value="1"/>
</dbReference>
<dbReference type="GO" id="GO:0044183">
    <property type="term" value="F:protein folding chaperone"/>
    <property type="evidence" value="ECO:0007669"/>
    <property type="project" value="TreeGrafter"/>
</dbReference>
<dbReference type="PANTHER" id="PTHR30560:SF3">
    <property type="entry name" value="TRIGGER FACTOR-LIKE PROTEIN TIG, CHLOROPLASTIC"/>
    <property type="match status" value="1"/>
</dbReference>
<dbReference type="InterPro" id="IPR037041">
    <property type="entry name" value="Trigger_fac_C_sf"/>
</dbReference>
<evidence type="ECO:0000256" key="9">
    <source>
        <dbReference type="ARBA" id="ARBA00023306"/>
    </source>
</evidence>
<evidence type="ECO:0000256" key="2">
    <source>
        <dbReference type="ARBA" id="ARBA00005464"/>
    </source>
</evidence>
<evidence type="ECO:0000256" key="5">
    <source>
        <dbReference type="ARBA" id="ARBA00022618"/>
    </source>
</evidence>
<dbReference type="Proteomes" id="UP000319449">
    <property type="component" value="Unassembled WGS sequence"/>
</dbReference>
<dbReference type="GO" id="GO:0051301">
    <property type="term" value="P:cell division"/>
    <property type="evidence" value="ECO:0007669"/>
    <property type="project" value="UniProtKB-KW"/>
</dbReference>
<accession>A0A562VHF3</accession>
<keyword evidence="5 11" id="KW-0132">Cell division</keyword>
<feature type="domain" description="PPIase FKBP-type" evidence="14">
    <location>
        <begin position="163"/>
        <end position="243"/>
    </location>
</feature>
<dbReference type="InterPro" id="IPR027304">
    <property type="entry name" value="Trigger_fact/SurA_dom_sf"/>
</dbReference>
<protein>
    <recommendedName>
        <fullName evidence="4 11">Trigger factor</fullName>
        <shortName evidence="11">TF</shortName>
        <ecNumber evidence="3 11">5.2.1.8</ecNumber>
    </recommendedName>
    <alternativeName>
        <fullName evidence="10 11">PPIase</fullName>
    </alternativeName>
</protein>
<dbReference type="Gene3D" id="3.30.70.1050">
    <property type="entry name" value="Trigger factor ribosome-binding domain"/>
    <property type="match status" value="1"/>
</dbReference>
<dbReference type="EMBL" id="VLLN01000022">
    <property type="protein sequence ID" value="TWJ17345.1"/>
    <property type="molecule type" value="Genomic_DNA"/>
</dbReference>
<comment type="domain">
    <text evidence="11">Consists of 3 domains; the N-terminus binds the ribosome, the middle domain has PPIase activity, while the C-terminus has intrinsic chaperone activity on its own.</text>
</comment>
<evidence type="ECO:0000259" key="14">
    <source>
        <dbReference type="PROSITE" id="PS50059"/>
    </source>
</evidence>
<dbReference type="OrthoDB" id="9767721at2"/>
<keyword evidence="16" id="KW-1185">Reference proteome</keyword>
<dbReference type="EC" id="5.2.1.8" evidence="3 11"/>
<evidence type="ECO:0000256" key="7">
    <source>
        <dbReference type="ARBA" id="ARBA00023186"/>
    </source>
</evidence>
<dbReference type="InterPro" id="IPR008880">
    <property type="entry name" value="Trigger_fac_C"/>
</dbReference>
<evidence type="ECO:0000313" key="16">
    <source>
        <dbReference type="Proteomes" id="UP000319449"/>
    </source>
</evidence>
<dbReference type="SUPFAM" id="SSF109998">
    <property type="entry name" value="Triger factor/SurA peptide-binding domain-like"/>
    <property type="match status" value="1"/>
</dbReference>
<dbReference type="Gene3D" id="3.10.50.40">
    <property type="match status" value="1"/>
</dbReference>
<evidence type="ECO:0000256" key="6">
    <source>
        <dbReference type="ARBA" id="ARBA00023110"/>
    </source>
</evidence>
<evidence type="ECO:0000256" key="11">
    <source>
        <dbReference type="HAMAP-Rule" id="MF_00303"/>
    </source>
</evidence>
<evidence type="ECO:0000256" key="8">
    <source>
        <dbReference type="ARBA" id="ARBA00023235"/>
    </source>
</evidence>
<dbReference type="GO" id="GO:0043335">
    <property type="term" value="P:protein unfolding"/>
    <property type="evidence" value="ECO:0007669"/>
    <property type="project" value="TreeGrafter"/>
</dbReference>
<comment type="subcellular location">
    <subcellularLocation>
        <location evidence="11">Cytoplasm</location>
    </subcellularLocation>
    <text evidence="11">About half TF is bound to the ribosome near the polypeptide exit tunnel while the other half is free in the cytoplasm.</text>
</comment>
<dbReference type="InterPro" id="IPR008881">
    <property type="entry name" value="Trigger_fac_ribosome-bd_bac"/>
</dbReference>
<comment type="caution">
    <text evidence="15">The sequence shown here is derived from an EMBL/GenBank/DDBJ whole genome shotgun (WGS) entry which is preliminary data.</text>
</comment>
<keyword evidence="7 11" id="KW-0143">Chaperone</keyword>
<evidence type="ECO:0000313" key="15">
    <source>
        <dbReference type="EMBL" id="TWJ17345.1"/>
    </source>
</evidence>
<dbReference type="InterPro" id="IPR036611">
    <property type="entry name" value="Trigger_fac_ribosome-bd_sf"/>
</dbReference>
<gene>
    <name evidence="11" type="primary">tig</name>
    <name evidence="15" type="ORF">JN12_03123</name>
</gene>